<sequence length="459" mass="52470">TDEEASNTHQWRYIQNEFALSEEWSVALLPRSPFNTNIYPTVVYPNYNYSPVAKLEWPIGGKHHLSGMDKTQCISGITSGADLEGTNFQSYLVLPDQRNDLDNSTTNEEEPQIEDPEYNRTVKRARTAYTQSQLIELEKEFWYSQYLCRPRRIEIAAALNLSEKQIKVWFQNRRMKFKRQRLSGTMEMDPGILGTILNDNAFAHHSHIRRCHHSHSTYLPDKIQPAYDAGKIGKSKRADRKYLHAGNGSDSGAEFEGTNSLEGQDEWNSCPKAVNNHGRRIPSGNTNNQTETPFCSVERQVLFAEERLCPSWMHTCRSNISVVPENGKSLEDECSPCEFISRQDRKFSFEREGCMNGNDSANIYHSSNCWKYQDPTELEIAHKISPPFGFSPNHFGDQWPESWSSSSLGSSAQTGQSSDQAEYSVDPYEQYQNVNTGPQETSTQFNLWQQTCDIMLHGK</sequence>
<organism evidence="8 9">
    <name type="scientific">Fasciolopsis buskii</name>
    <dbReference type="NCBI Taxonomy" id="27845"/>
    <lineage>
        <taxon>Eukaryota</taxon>
        <taxon>Metazoa</taxon>
        <taxon>Spiralia</taxon>
        <taxon>Lophotrochozoa</taxon>
        <taxon>Platyhelminthes</taxon>
        <taxon>Trematoda</taxon>
        <taxon>Digenea</taxon>
        <taxon>Plagiorchiida</taxon>
        <taxon>Echinostomata</taxon>
        <taxon>Echinostomatoidea</taxon>
        <taxon>Fasciolidae</taxon>
        <taxon>Fasciolopsis</taxon>
    </lineage>
</organism>
<comment type="subcellular location">
    <subcellularLocation>
        <location evidence="4 5">Nucleus</location>
    </subcellularLocation>
</comment>
<keyword evidence="1 4" id="KW-0238">DNA-binding</keyword>
<dbReference type="InterPro" id="IPR001356">
    <property type="entry name" value="HD"/>
</dbReference>
<dbReference type="GO" id="GO:0045944">
    <property type="term" value="P:positive regulation of transcription by RNA polymerase II"/>
    <property type="evidence" value="ECO:0007669"/>
    <property type="project" value="UniProtKB-ARBA"/>
</dbReference>
<dbReference type="EMBL" id="LUCM01009833">
    <property type="protein sequence ID" value="KAA0186320.1"/>
    <property type="molecule type" value="Genomic_DNA"/>
</dbReference>
<evidence type="ECO:0000256" key="6">
    <source>
        <dbReference type="SAM" id="MobiDB-lite"/>
    </source>
</evidence>
<evidence type="ECO:0000256" key="4">
    <source>
        <dbReference type="PROSITE-ProRule" id="PRU00108"/>
    </source>
</evidence>
<evidence type="ECO:0000256" key="5">
    <source>
        <dbReference type="RuleBase" id="RU000682"/>
    </source>
</evidence>
<proteinExistence type="predicted"/>
<evidence type="ECO:0000256" key="2">
    <source>
        <dbReference type="ARBA" id="ARBA00023155"/>
    </source>
</evidence>
<dbReference type="PRINTS" id="PR00024">
    <property type="entry name" value="HOMEOBOX"/>
</dbReference>
<feature type="DNA-binding region" description="Homeobox" evidence="4">
    <location>
        <begin position="122"/>
        <end position="181"/>
    </location>
</feature>
<protein>
    <submittedName>
        <fullName evidence="8">Proboscipedia</fullName>
    </submittedName>
</protein>
<evidence type="ECO:0000256" key="3">
    <source>
        <dbReference type="ARBA" id="ARBA00023242"/>
    </source>
</evidence>
<gene>
    <name evidence="8" type="ORF">FBUS_03188</name>
</gene>
<feature type="compositionally biased region" description="Low complexity" evidence="6">
    <location>
        <begin position="402"/>
        <end position="418"/>
    </location>
</feature>
<dbReference type="PROSITE" id="PS50071">
    <property type="entry name" value="HOMEOBOX_2"/>
    <property type="match status" value="1"/>
</dbReference>
<dbReference type="PANTHER" id="PTHR45664">
    <property type="entry name" value="PROTEIN ZERKNUELLT 1-RELATED"/>
    <property type="match status" value="1"/>
</dbReference>
<dbReference type="GO" id="GO:0000978">
    <property type="term" value="F:RNA polymerase II cis-regulatory region sequence-specific DNA binding"/>
    <property type="evidence" value="ECO:0007669"/>
    <property type="project" value="TreeGrafter"/>
</dbReference>
<dbReference type="CDD" id="cd00086">
    <property type="entry name" value="homeodomain"/>
    <property type="match status" value="1"/>
</dbReference>
<dbReference type="SUPFAM" id="SSF46689">
    <property type="entry name" value="Homeodomain-like"/>
    <property type="match status" value="1"/>
</dbReference>
<name>A0A8E0RL38_9TREM</name>
<dbReference type="Pfam" id="PF00046">
    <property type="entry name" value="Homeodomain"/>
    <property type="match status" value="1"/>
</dbReference>
<keyword evidence="9" id="KW-1185">Reference proteome</keyword>
<feature type="region of interest" description="Disordered" evidence="6">
    <location>
        <begin position="242"/>
        <end position="263"/>
    </location>
</feature>
<dbReference type="GO" id="GO:0005634">
    <property type="term" value="C:nucleus"/>
    <property type="evidence" value="ECO:0007669"/>
    <property type="project" value="UniProtKB-SubCell"/>
</dbReference>
<feature type="non-terminal residue" evidence="8">
    <location>
        <position position="459"/>
    </location>
</feature>
<dbReference type="Gene3D" id="1.10.10.60">
    <property type="entry name" value="Homeodomain-like"/>
    <property type="match status" value="1"/>
</dbReference>
<feature type="domain" description="Homeobox" evidence="7">
    <location>
        <begin position="120"/>
        <end position="180"/>
    </location>
</feature>
<keyword evidence="2 4" id="KW-0371">Homeobox</keyword>
<dbReference type="SMART" id="SM00389">
    <property type="entry name" value="HOX"/>
    <property type="match status" value="1"/>
</dbReference>
<dbReference type="GO" id="GO:0000981">
    <property type="term" value="F:DNA-binding transcription factor activity, RNA polymerase II-specific"/>
    <property type="evidence" value="ECO:0007669"/>
    <property type="project" value="InterPro"/>
</dbReference>
<dbReference type="InterPro" id="IPR020479">
    <property type="entry name" value="HD_metazoa"/>
</dbReference>
<dbReference type="Proteomes" id="UP000728185">
    <property type="component" value="Unassembled WGS sequence"/>
</dbReference>
<dbReference type="OrthoDB" id="6159439at2759"/>
<dbReference type="InterPro" id="IPR009057">
    <property type="entry name" value="Homeodomain-like_sf"/>
</dbReference>
<evidence type="ECO:0000313" key="9">
    <source>
        <dbReference type="Proteomes" id="UP000728185"/>
    </source>
</evidence>
<accession>A0A8E0RL38</accession>
<dbReference type="PROSITE" id="PS00027">
    <property type="entry name" value="HOMEOBOX_1"/>
    <property type="match status" value="1"/>
</dbReference>
<feature type="region of interest" description="Disordered" evidence="6">
    <location>
        <begin position="401"/>
        <end position="423"/>
    </location>
</feature>
<evidence type="ECO:0000256" key="1">
    <source>
        <dbReference type="ARBA" id="ARBA00023125"/>
    </source>
</evidence>
<dbReference type="AlphaFoldDB" id="A0A8E0RL38"/>
<comment type="caution">
    <text evidence="8">The sequence shown here is derived from an EMBL/GenBank/DDBJ whole genome shotgun (WGS) entry which is preliminary data.</text>
</comment>
<dbReference type="InterPro" id="IPR017970">
    <property type="entry name" value="Homeobox_CS"/>
</dbReference>
<evidence type="ECO:0000259" key="7">
    <source>
        <dbReference type="PROSITE" id="PS50071"/>
    </source>
</evidence>
<dbReference type="PANTHER" id="PTHR45664:SF12">
    <property type="entry name" value="PANCREAS_DUODENUM HOMEOBOX PROTEIN 1"/>
    <property type="match status" value="1"/>
</dbReference>
<keyword evidence="3 4" id="KW-0539">Nucleus</keyword>
<reference evidence="8" key="1">
    <citation type="submission" date="2019-05" db="EMBL/GenBank/DDBJ databases">
        <title>Annotation for the trematode Fasciolopsis buski.</title>
        <authorList>
            <person name="Choi Y.-J."/>
        </authorList>
    </citation>
    <scope>NUCLEOTIDE SEQUENCE</scope>
    <source>
        <strain evidence="8">HT</strain>
        <tissue evidence="8">Whole worm</tissue>
    </source>
</reference>
<evidence type="ECO:0000313" key="8">
    <source>
        <dbReference type="EMBL" id="KAA0186320.1"/>
    </source>
</evidence>